<dbReference type="InterPro" id="IPR017938">
    <property type="entry name" value="Riboflavin_synthase-like_b-brl"/>
</dbReference>
<reference evidence="10 11" key="1">
    <citation type="submission" date="2020-05" db="EMBL/GenBank/DDBJ databases">
        <title>Complete genome of Desulfobulbus oligotrophicus.</title>
        <authorList>
            <person name="Podar M."/>
        </authorList>
    </citation>
    <scope>NUCLEOTIDE SEQUENCE [LARGE SCALE GENOMIC DNA]</scope>
    <source>
        <strain evidence="10 11">Prop6</strain>
    </source>
</reference>
<dbReference type="GO" id="GO:0051539">
    <property type="term" value="F:4 iron, 4 sulfur cluster binding"/>
    <property type="evidence" value="ECO:0007669"/>
    <property type="project" value="UniProtKB-KW"/>
</dbReference>
<dbReference type="Gene3D" id="3.40.50.740">
    <property type="match status" value="1"/>
</dbReference>
<keyword evidence="1" id="KW-0004">4Fe-4S</keyword>
<dbReference type="AlphaFoldDB" id="A0A7T6AQV3"/>
<dbReference type="Gene3D" id="2.40.30.10">
    <property type="entry name" value="Translation factors"/>
    <property type="match status" value="1"/>
</dbReference>
<dbReference type="PANTHER" id="PTHR43513:SF3">
    <property type="entry name" value="DIHYDROOROTATE DEHYDROGENASE B (NAD(+)), ELECTRON TRANSFER SUBUNIT-RELATED"/>
    <property type="match status" value="1"/>
</dbReference>
<keyword evidence="11" id="KW-1185">Reference proteome</keyword>
<keyword evidence="4" id="KW-0408">Iron</keyword>
<dbReference type="InterPro" id="IPR017927">
    <property type="entry name" value="FAD-bd_FR_type"/>
</dbReference>
<dbReference type="InterPro" id="IPR054351">
    <property type="entry name" value="NADH_UbQ_OxRdtase_ferredoxin"/>
</dbReference>
<organism evidence="10 11">
    <name type="scientific">Desulfobulbus oligotrophicus</name>
    <dbReference type="NCBI Taxonomy" id="1909699"/>
    <lineage>
        <taxon>Bacteria</taxon>
        <taxon>Pseudomonadati</taxon>
        <taxon>Thermodesulfobacteriota</taxon>
        <taxon>Desulfobulbia</taxon>
        <taxon>Desulfobulbales</taxon>
        <taxon>Desulfobulbaceae</taxon>
        <taxon>Desulfobulbus</taxon>
    </lineage>
</organism>
<dbReference type="Gene3D" id="3.40.50.80">
    <property type="entry name" value="Nucleotide-binding domain of ferredoxin-NADP reductase (FNR) module"/>
    <property type="match status" value="1"/>
</dbReference>
<dbReference type="InterPro" id="IPR050353">
    <property type="entry name" value="PyrK_electron_transfer"/>
</dbReference>
<evidence type="ECO:0000256" key="2">
    <source>
        <dbReference type="ARBA" id="ARBA00022723"/>
    </source>
</evidence>
<dbReference type="InterPro" id="IPR001041">
    <property type="entry name" value="2Fe-2S_ferredoxin-type"/>
</dbReference>
<dbReference type="PANTHER" id="PTHR43513">
    <property type="entry name" value="DIHYDROOROTATE DEHYDROGENASE B (NAD(+)), ELECTRON TRANSFER SUBUNIT"/>
    <property type="match status" value="1"/>
</dbReference>
<keyword evidence="2" id="KW-0479">Metal-binding</keyword>
<dbReference type="CDD" id="cd00207">
    <property type="entry name" value="fer2"/>
    <property type="match status" value="1"/>
</dbReference>
<evidence type="ECO:0000256" key="3">
    <source>
        <dbReference type="ARBA" id="ARBA00022737"/>
    </source>
</evidence>
<dbReference type="PROSITE" id="PS51839">
    <property type="entry name" value="4FE4S_HC3"/>
    <property type="match status" value="1"/>
</dbReference>
<protein>
    <submittedName>
        <fullName evidence="10">Sulfide/dihydroorotate dehydrogenase-like FAD/NAD-binding protein</fullName>
    </submittedName>
</protein>
<evidence type="ECO:0000256" key="1">
    <source>
        <dbReference type="ARBA" id="ARBA00022485"/>
    </source>
</evidence>
<dbReference type="InterPro" id="IPR039261">
    <property type="entry name" value="FNR_nucleotide-bd"/>
</dbReference>
<accession>A0A7T6AQV3</accession>
<dbReference type="Gene3D" id="3.30.200.210">
    <property type="match status" value="1"/>
</dbReference>
<evidence type="ECO:0000256" key="5">
    <source>
        <dbReference type="ARBA" id="ARBA00023014"/>
    </source>
</evidence>
<dbReference type="Gene3D" id="3.10.20.740">
    <property type="match status" value="1"/>
</dbReference>
<evidence type="ECO:0000313" key="10">
    <source>
        <dbReference type="EMBL" id="QQG66203.1"/>
    </source>
</evidence>
<evidence type="ECO:0000259" key="7">
    <source>
        <dbReference type="PROSITE" id="PS51379"/>
    </source>
</evidence>
<dbReference type="InterPro" id="IPR017900">
    <property type="entry name" value="4Fe4S_Fe_S_CS"/>
</dbReference>
<dbReference type="InterPro" id="IPR006656">
    <property type="entry name" value="Mopterin_OxRdtase"/>
</dbReference>
<evidence type="ECO:0000259" key="9">
    <source>
        <dbReference type="PROSITE" id="PS51839"/>
    </source>
</evidence>
<dbReference type="PROSITE" id="PS51379">
    <property type="entry name" value="4FE4S_FER_2"/>
    <property type="match status" value="2"/>
</dbReference>
<dbReference type="GO" id="GO:0016491">
    <property type="term" value="F:oxidoreductase activity"/>
    <property type="evidence" value="ECO:0007669"/>
    <property type="project" value="InterPro"/>
</dbReference>
<evidence type="ECO:0000259" key="8">
    <source>
        <dbReference type="PROSITE" id="PS51384"/>
    </source>
</evidence>
<evidence type="ECO:0000313" key="11">
    <source>
        <dbReference type="Proteomes" id="UP000596092"/>
    </source>
</evidence>
<dbReference type="FunFam" id="3.30.70.20:FF:000035">
    <property type="entry name" value="Iron hydrogenase 1"/>
    <property type="match status" value="1"/>
</dbReference>
<gene>
    <name evidence="10" type="ORF">HP555_10175</name>
</gene>
<dbReference type="SUPFAM" id="SSF63380">
    <property type="entry name" value="Riboflavin synthase domain-like"/>
    <property type="match status" value="1"/>
</dbReference>
<feature type="domain" description="4Fe-4S ferredoxin-type" evidence="7">
    <location>
        <begin position="164"/>
        <end position="197"/>
    </location>
</feature>
<dbReference type="Pfam" id="PF10418">
    <property type="entry name" value="DHODB_Fe-S_bind"/>
    <property type="match status" value="1"/>
</dbReference>
<dbReference type="InterPro" id="IPR019574">
    <property type="entry name" value="NADH_UbQ_OxRdtase_Gsu_4Fe4S-bd"/>
</dbReference>
<evidence type="ECO:0000259" key="6">
    <source>
        <dbReference type="PROSITE" id="PS51085"/>
    </source>
</evidence>
<feature type="domain" description="2Fe-2S ferredoxin-type" evidence="6">
    <location>
        <begin position="2"/>
        <end position="80"/>
    </location>
</feature>
<sequence length="835" mass="90210">MGIVSLTINDRPVEVESGATVLEAARAAGISIPTICAHKDLNPHGSCRMCIVEIEGVRGYPTSCTTPVAPGMRVTTESERLTTLRNRTLELMFSGHPNSCLVCLHREACEQYRPQAVKAARSTRCGFCANRDECDLREMALRAGSRELHLPTLYGSYPLERDDPFMDRDYNLCILCGRCWRICEKIHGQPAISIINRGKWARIGTAFSQSHLYSGCTFCGACIDICPTGTLTDRFARWHGKPDKETASTCLLCSEGCSILSQSKRGQLVANTMIGFDSTDSLCAVGRFAYAQIVNSSGRLIRPMVREGEDLIPTDWEAALQTAATGLLAAQEKVATVISETITREERFLYQQLTRCLGDELFVLSASKSKDNEAAAALTAAVQKGTVQALIVNGPLVPAEVVEQVPFVLAIDCLPSELARLATVVLPAAILSETEGSFRTSAGVIKNIVAVSKAPGFARPEWSILCDLGRTLGFDGFTHPTAMAVGDLIDDDPAPGIFAGNPRHNVREVPFRYRGHDLATLVPALAAFKPAHSVKPLPAEEAADEGFAILEKQEIVPNMHFFKVDAPQVAKFAQPGQFVILMARETSERSPFTLVDWNAEEGWISLVIEEVGRSSRELASLQSGGRIAHVSGPLGMPMAIEKKGTVLLGGGCYGIGAIYPLARALRQAGNRVICTIEASSSYLLYQQAELQQVCDELIVATKDGSAGVRGGVQEVLSLVAAREPIHQFIAIGCTFMMRMVTELSRTLNIPTLVALNPIMVDGTGMCGACRVSIDKTTRFACIDGPIFDGHGVDWDELASRRSAYARQEVEALSQQVDLNALVFRPAGESCGCGGH</sequence>
<evidence type="ECO:0000256" key="4">
    <source>
        <dbReference type="ARBA" id="ARBA00023004"/>
    </source>
</evidence>
<dbReference type="SUPFAM" id="SSF54862">
    <property type="entry name" value="4Fe-4S ferredoxins"/>
    <property type="match status" value="1"/>
</dbReference>
<dbReference type="Gene3D" id="3.30.70.20">
    <property type="match status" value="1"/>
</dbReference>
<feature type="domain" description="4Fe-4S His(Cys)3-ligated-type" evidence="9">
    <location>
        <begin position="80"/>
        <end position="144"/>
    </location>
</feature>
<keyword evidence="3" id="KW-0677">Repeat</keyword>
<dbReference type="Pfam" id="PF00384">
    <property type="entry name" value="Molybdopterin"/>
    <property type="match status" value="1"/>
</dbReference>
<dbReference type="Pfam" id="PF22117">
    <property type="entry name" value="Fer4_Nqo3"/>
    <property type="match status" value="1"/>
</dbReference>
<dbReference type="InterPro" id="IPR017896">
    <property type="entry name" value="4Fe4S_Fe-S-bd"/>
</dbReference>
<dbReference type="KEGG" id="dog:HP555_10175"/>
<dbReference type="SUPFAM" id="SSF53706">
    <property type="entry name" value="Formate dehydrogenase/DMSO reductase, domains 1-3"/>
    <property type="match status" value="1"/>
</dbReference>
<dbReference type="NCBIfam" id="NF004862">
    <property type="entry name" value="PRK06222.1"/>
    <property type="match status" value="1"/>
</dbReference>
<dbReference type="Pfam" id="PF13510">
    <property type="entry name" value="Fer2_4"/>
    <property type="match status" value="1"/>
</dbReference>
<dbReference type="PROSITE" id="PS51085">
    <property type="entry name" value="2FE2S_FER_2"/>
    <property type="match status" value="1"/>
</dbReference>
<dbReference type="RefSeq" id="WP_199262124.1">
    <property type="nucleotide sequence ID" value="NZ_CP054140.1"/>
</dbReference>
<dbReference type="EMBL" id="CP054140">
    <property type="protein sequence ID" value="QQG66203.1"/>
    <property type="molecule type" value="Genomic_DNA"/>
</dbReference>
<dbReference type="InterPro" id="IPR019480">
    <property type="entry name" value="Dihydroorotate_DH_Fe-S-bd"/>
</dbReference>
<proteinExistence type="predicted"/>
<dbReference type="PROSITE" id="PS51384">
    <property type="entry name" value="FAD_FR"/>
    <property type="match status" value="1"/>
</dbReference>
<name>A0A7T6AQV3_9BACT</name>
<dbReference type="Proteomes" id="UP000596092">
    <property type="component" value="Chromosome"/>
</dbReference>
<dbReference type="CDD" id="cd06219">
    <property type="entry name" value="DHOD_e_trans_like1"/>
    <property type="match status" value="1"/>
</dbReference>
<dbReference type="GO" id="GO:0046872">
    <property type="term" value="F:metal ion binding"/>
    <property type="evidence" value="ECO:0007669"/>
    <property type="project" value="UniProtKB-KW"/>
</dbReference>
<dbReference type="InterPro" id="IPR036010">
    <property type="entry name" value="2Fe-2S_ferredoxin-like_sf"/>
</dbReference>
<feature type="domain" description="FAD-binding FR-type" evidence="8">
    <location>
        <begin position="542"/>
        <end position="640"/>
    </location>
</feature>
<dbReference type="PROSITE" id="PS00198">
    <property type="entry name" value="4FE4S_FER_1"/>
    <property type="match status" value="1"/>
</dbReference>
<dbReference type="SUPFAM" id="SSF54292">
    <property type="entry name" value="2Fe-2S ferredoxin-like"/>
    <property type="match status" value="1"/>
</dbReference>
<dbReference type="SUPFAM" id="SSF52343">
    <property type="entry name" value="Ferredoxin reductase-like, C-terminal NADP-linked domain"/>
    <property type="match status" value="1"/>
</dbReference>
<keyword evidence="5" id="KW-0411">Iron-sulfur</keyword>
<feature type="domain" description="4Fe-4S ferredoxin-type" evidence="7">
    <location>
        <begin position="207"/>
        <end position="236"/>
    </location>
</feature>